<dbReference type="InterPro" id="IPR003593">
    <property type="entry name" value="AAA+_ATPase"/>
</dbReference>
<evidence type="ECO:0000256" key="4">
    <source>
        <dbReference type="ARBA" id="ARBA00022496"/>
    </source>
</evidence>
<evidence type="ECO:0000256" key="1">
    <source>
        <dbReference type="ARBA" id="ARBA00004202"/>
    </source>
</evidence>
<sequence>MIRFDSFSIGYKDRTLVRDANAMIPDGCFTALLGRNGSGKSTVLSAVCGAKRDYSGTISAGGVDVKSIPQYRLAMSVSFVSTERVRIPGMTCLELVSLGRAPYTGWAGRLSSKDRNIVLRALETVGMEGFAGRTMEKMSDGECQRVMIARALAQDTPVMLLDEPTSFLDYPNRRELCMLLAGLAHEAGKTVLFSTHELPLALEMCDSALLIDGGEMEYMPVGDMCHSGKIEKVFGYPSGTMQRNCKF</sequence>
<dbReference type="PROSITE" id="PS50893">
    <property type="entry name" value="ABC_TRANSPORTER_2"/>
    <property type="match status" value="1"/>
</dbReference>
<comment type="subcellular location">
    <subcellularLocation>
        <location evidence="1">Cell membrane</location>
        <topology evidence="1">Peripheral membrane protein</topology>
    </subcellularLocation>
</comment>
<evidence type="ECO:0000313" key="11">
    <source>
        <dbReference type="EMBL" id="MBO8472473.1"/>
    </source>
</evidence>
<evidence type="ECO:0000313" key="12">
    <source>
        <dbReference type="Proteomes" id="UP000823604"/>
    </source>
</evidence>
<feature type="domain" description="ABC transporter" evidence="10">
    <location>
        <begin position="2"/>
        <end position="238"/>
    </location>
</feature>
<evidence type="ECO:0000256" key="6">
    <source>
        <dbReference type="ARBA" id="ARBA00022840"/>
    </source>
</evidence>
<name>A0A9D9NGR9_9BACT</name>
<dbReference type="CDD" id="cd03214">
    <property type="entry name" value="ABC_Iron-Siderophores_B12_Hemin"/>
    <property type="match status" value="1"/>
</dbReference>
<dbReference type="SUPFAM" id="SSF52540">
    <property type="entry name" value="P-loop containing nucleoside triphosphate hydrolases"/>
    <property type="match status" value="1"/>
</dbReference>
<evidence type="ECO:0000256" key="3">
    <source>
        <dbReference type="ARBA" id="ARBA00022475"/>
    </source>
</evidence>
<accession>A0A9D9NGR9</accession>
<evidence type="ECO:0000256" key="7">
    <source>
        <dbReference type="ARBA" id="ARBA00023004"/>
    </source>
</evidence>
<evidence type="ECO:0000256" key="2">
    <source>
        <dbReference type="ARBA" id="ARBA00022448"/>
    </source>
</evidence>
<dbReference type="SMART" id="SM00382">
    <property type="entry name" value="AAA"/>
    <property type="match status" value="1"/>
</dbReference>
<dbReference type="GO" id="GO:0005524">
    <property type="term" value="F:ATP binding"/>
    <property type="evidence" value="ECO:0007669"/>
    <property type="project" value="UniProtKB-KW"/>
</dbReference>
<reference evidence="11" key="1">
    <citation type="submission" date="2020-10" db="EMBL/GenBank/DDBJ databases">
        <authorList>
            <person name="Gilroy R."/>
        </authorList>
    </citation>
    <scope>NUCLEOTIDE SEQUENCE</scope>
    <source>
        <strain evidence="11">B1-8020</strain>
    </source>
</reference>
<comment type="caution">
    <text evidence="11">The sequence shown here is derived from an EMBL/GenBank/DDBJ whole genome shotgun (WGS) entry which is preliminary data.</text>
</comment>
<dbReference type="InterPro" id="IPR003439">
    <property type="entry name" value="ABC_transporter-like_ATP-bd"/>
</dbReference>
<keyword evidence="8" id="KW-0406">Ion transport</keyword>
<evidence type="ECO:0000259" key="10">
    <source>
        <dbReference type="PROSITE" id="PS50893"/>
    </source>
</evidence>
<dbReference type="AlphaFoldDB" id="A0A9D9NGR9"/>
<dbReference type="GO" id="GO:0005886">
    <property type="term" value="C:plasma membrane"/>
    <property type="evidence" value="ECO:0007669"/>
    <property type="project" value="UniProtKB-SubCell"/>
</dbReference>
<gene>
    <name evidence="11" type="ORF">IAB81_02430</name>
</gene>
<keyword evidence="4" id="KW-0410">Iron transport</keyword>
<proteinExistence type="predicted"/>
<keyword evidence="7" id="KW-0408">Iron</keyword>
<organism evidence="11 12">
    <name type="scientific">Candidatus Merdivivens pullicola</name>
    <dbReference type="NCBI Taxonomy" id="2840872"/>
    <lineage>
        <taxon>Bacteria</taxon>
        <taxon>Pseudomonadati</taxon>
        <taxon>Bacteroidota</taxon>
        <taxon>Bacteroidia</taxon>
        <taxon>Bacteroidales</taxon>
        <taxon>Muribaculaceae</taxon>
        <taxon>Muribaculaceae incertae sedis</taxon>
        <taxon>Candidatus Merdivivens</taxon>
    </lineage>
</organism>
<evidence type="ECO:0000256" key="9">
    <source>
        <dbReference type="ARBA" id="ARBA00023136"/>
    </source>
</evidence>
<dbReference type="GO" id="GO:0006826">
    <property type="term" value="P:iron ion transport"/>
    <property type="evidence" value="ECO:0007669"/>
    <property type="project" value="UniProtKB-KW"/>
</dbReference>
<evidence type="ECO:0000256" key="8">
    <source>
        <dbReference type="ARBA" id="ARBA00023065"/>
    </source>
</evidence>
<dbReference type="PANTHER" id="PTHR42771:SF2">
    <property type="entry name" value="IRON(3+)-HYDROXAMATE IMPORT ATP-BINDING PROTEIN FHUC"/>
    <property type="match status" value="1"/>
</dbReference>
<evidence type="ECO:0000256" key="5">
    <source>
        <dbReference type="ARBA" id="ARBA00022741"/>
    </source>
</evidence>
<reference evidence="11" key="2">
    <citation type="journal article" date="2021" name="PeerJ">
        <title>Extensive microbial diversity within the chicken gut microbiome revealed by metagenomics and culture.</title>
        <authorList>
            <person name="Gilroy R."/>
            <person name="Ravi A."/>
            <person name="Getino M."/>
            <person name="Pursley I."/>
            <person name="Horton D.L."/>
            <person name="Alikhan N.F."/>
            <person name="Baker D."/>
            <person name="Gharbi K."/>
            <person name="Hall N."/>
            <person name="Watson M."/>
            <person name="Adriaenssens E.M."/>
            <person name="Foster-Nyarko E."/>
            <person name="Jarju S."/>
            <person name="Secka A."/>
            <person name="Antonio M."/>
            <person name="Oren A."/>
            <person name="Chaudhuri R.R."/>
            <person name="La Ragione R."/>
            <person name="Hildebrand F."/>
            <person name="Pallen M.J."/>
        </authorList>
    </citation>
    <scope>NUCLEOTIDE SEQUENCE</scope>
    <source>
        <strain evidence="11">B1-8020</strain>
    </source>
</reference>
<dbReference type="Gene3D" id="3.40.50.300">
    <property type="entry name" value="P-loop containing nucleotide triphosphate hydrolases"/>
    <property type="match status" value="1"/>
</dbReference>
<keyword evidence="6 11" id="KW-0067">ATP-binding</keyword>
<dbReference type="GO" id="GO:0016887">
    <property type="term" value="F:ATP hydrolysis activity"/>
    <property type="evidence" value="ECO:0007669"/>
    <property type="project" value="InterPro"/>
</dbReference>
<dbReference type="Proteomes" id="UP000823604">
    <property type="component" value="Unassembled WGS sequence"/>
</dbReference>
<keyword evidence="9" id="KW-0472">Membrane</keyword>
<keyword evidence="2" id="KW-0813">Transport</keyword>
<protein>
    <submittedName>
        <fullName evidence="11">ABC transporter ATP-binding protein</fullName>
    </submittedName>
</protein>
<keyword evidence="3" id="KW-1003">Cell membrane</keyword>
<dbReference type="InterPro" id="IPR027417">
    <property type="entry name" value="P-loop_NTPase"/>
</dbReference>
<dbReference type="PANTHER" id="PTHR42771">
    <property type="entry name" value="IRON(3+)-HYDROXAMATE IMPORT ATP-BINDING PROTEIN FHUC"/>
    <property type="match status" value="1"/>
</dbReference>
<dbReference type="InterPro" id="IPR051535">
    <property type="entry name" value="Siderophore_ABC-ATPase"/>
</dbReference>
<dbReference type="EMBL" id="JADIMA010000026">
    <property type="protein sequence ID" value="MBO8472473.1"/>
    <property type="molecule type" value="Genomic_DNA"/>
</dbReference>
<dbReference type="Pfam" id="PF00005">
    <property type="entry name" value="ABC_tran"/>
    <property type="match status" value="1"/>
</dbReference>
<keyword evidence="5" id="KW-0547">Nucleotide-binding</keyword>